<dbReference type="Proteomes" id="UP001178508">
    <property type="component" value="Chromosome 16"/>
</dbReference>
<keyword evidence="1" id="KW-0645">Protease</keyword>
<dbReference type="GO" id="GO:0006508">
    <property type="term" value="P:proteolysis"/>
    <property type="evidence" value="ECO:0007669"/>
    <property type="project" value="UniProtKB-KW"/>
</dbReference>
<evidence type="ECO:0000256" key="5">
    <source>
        <dbReference type="ARBA" id="ARBA00023157"/>
    </source>
</evidence>
<keyword evidence="4" id="KW-0720">Serine protease</keyword>
<dbReference type="GO" id="GO:0004252">
    <property type="term" value="F:serine-type endopeptidase activity"/>
    <property type="evidence" value="ECO:0007669"/>
    <property type="project" value="InterPro"/>
</dbReference>
<accession>A0AAV1GR71</accession>
<proteinExistence type="predicted"/>
<dbReference type="InterPro" id="IPR043504">
    <property type="entry name" value="Peptidase_S1_PA_chymotrypsin"/>
</dbReference>
<dbReference type="PANTHER" id="PTHR24252">
    <property type="entry name" value="ACROSIN-RELATED"/>
    <property type="match status" value="1"/>
</dbReference>
<dbReference type="PRINTS" id="PR00722">
    <property type="entry name" value="CHYMOTRYPSIN"/>
</dbReference>
<evidence type="ECO:0000313" key="9">
    <source>
        <dbReference type="Proteomes" id="UP001178508"/>
    </source>
</evidence>
<evidence type="ECO:0000256" key="2">
    <source>
        <dbReference type="ARBA" id="ARBA00022729"/>
    </source>
</evidence>
<keyword evidence="5" id="KW-1015">Disulfide bond</keyword>
<evidence type="ECO:0000313" key="8">
    <source>
        <dbReference type="EMBL" id="CAJ1075629.1"/>
    </source>
</evidence>
<reference evidence="8" key="1">
    <citation type="submission" date="2023-08" db="EMBL/GenBank/DDBJ databases">
        <authorList>
            <person name="Alioto T."/>
            <person name="Alioto T."/>
            <person name="Gomez Garrido J."/>
        </authorList>
    </citation>
    <scope>NUCLEOTIDE SEQUENCE</scope>
</reference>
<keyword evidence="2 6" id="KW-0732">Signal</keyword>
<dbReference type="PANTHER" id="PTHR24252:SF7">
    <property type="entry name" value="HYALIN"/>
    <property type="match status" value="1"/>
</dbReference>
<dbReference type="AlphaFoldDB" id="A0AAV1GR71"/>
<dbReference type="Pfam" id="PF00089">
    <property type="entry name" value="Trypsin"/>
    <property type="match status" value="1"/>
</dbReference>
<dbReference type="SUPFAM" id="SSF50494">
    <property type="entry name" value="Trypsin-like serine proteases"/>
    <property type="match status" value="1"/>
</dbReference>
<evidence type="ECO:0000259" key="7">
    <source>
        <dbReference type="PROSITE" id="PS50240"/>
    </source>
</evidence>
<dbReference type="Gene3D" id="2.40.10.10">
    <property type="entry name" value="Trypsin-like serine proteases"/>
    <property type="match status" value="1"/>
</dbReference>
<evidence type="ECO:0000256" key="4">
    <source>
        <dbReference type="ARBA" id="ARBA00022825"/>
    </source>
</evidence>
<dbReference type="CDD" id="cd00190">
    <property type="entry name" value="Tryp_SPc"/>
    <property type="match status" value="1"/>
</dbReference>
<dbReference type="SMART" id="SM00020">
    <property type="entry name" value="Tryp_SPc"/>
    <property type="match status" value="1"/>
</dbReference>
<feature type="domain" description="Peptidase S1" evidence="7">
    <location>
        <begin position="29"/>
        <end position="269"/>
    </location>
</feature>
<dbReference type="InterPro" id="IPR009003">
    <property type="entry name" value="Peptidase_S1_PA"/>
</dbReference>
<organism evidence="8 9">
    <name type="scientific">Xyrichtys novacula</name>
    <name type="common">Pearly razorfish</name>
    <name type="synonym">Hemipteronotus novacula</name>
    <dbReference type="NCBI Taxonomy" id="13765"/>
    <lineage>
        <taxon>Eukaryota</taxon>
        <taxon>Metazoa</taxon>
        <taxon>Chordata</taxon>
        <taxon>Craniata</taxon>
        <taxon>Vertebrata</taxon>
        <taxon>Euteleostomi</taxon>
        <taxon>Actinopterygii</taxon>
        <taxon>Neopterygii</taxon>
        <taxon>Teleostei</taxon>
        <taxon>Neoteleostei</taxon>
        <taxon>Acanthomorphata</taxon>
        <taxon>Eupercaria</taxon>
        <taxon>Labriformes</taxon>
        <taxon>Labridae</taxon>
        <taxon>Xyrichtys</taxon>
    </lineage>
</organism>
<sequence length="278" mass="30140">MMGFCKLLSVLVLIHSFGVVLGSEVGSSITGGEDAPKGAWPWMVYLSIAADRTNKWRCGGSLLNSQWVLTAANCWDRDPKPDPLRSSAWLGSHDLQKASVRYMAIVFYMLHPQYQAVSNGYVNDLALVKLKKKAELSRLVAPVSLPGPGDTFDSSSECWITGWGNIKNGVPLPLPETLQQLKIPIIPQSECQKKYSQLTSKQLCAGDPAKAKDACKGDYGGPLVCRTARGFVQVGIISYGSPDGCGLGDRPGVYTRVSSYVDYINSYINQAKEASAEV</sequence>
<dbReference type="InterPro" id="IPR001314">
    <property type="entry name" value="Peptidase_S1A"/>
</dbReference>
<gene>
    <name evidence="8" type="ORF">XNOV1_A000647</name>
</gene>
<dbReference type="FunFam" id="2.40.10.10:FF:000024">
    <property type="entry name" value="Serine protease 53"/>
    <property type="match status" value="1"/>
</dbReference>
<evidence type="ECO:0000256" key="6">
    <source>
        <dbReference type="SAM" id="SignalP"/>
    </source>
</evidence>
<feature type="chain" id="PRO_5043976371" evidence="6">
    <location>
        <begin position="23"/>
        <end position="278"/>
    </location>
</feature>
<evidence type="ECO:0000256" key="1">
    <source>
        <dbReference type="ARBA" id="ARBA00022670"/>
    </source>
</evidence>
<keyword evidence="9" id="KW-1185">Reference proteome</keyword>
<dbReference type="InterPro" id="IPR001254">
    <property type="entry name" value="Trypsin_dom"/>
</dbReference>
<protein>
    <submittedName>
        <fullName evidence="8">Tryptase-2-like</fullName>
    </submittedName>
</protein>
<name>A0AAV1GR71_XYRNO</name>
<dbReference type="PROSITE" id="PS50240">
    <property type="entry name" value="TRYPSIN_DOM"/>
    <property type="match status" value="1"/>
</dbReference>
<dbReference type="EMBL" id="OY660879">
    <property type="protein sequence ID" value="CAJ1075629.1"/>
    <property type="molecule type" value="Genomic_DNA"/>
</dbReference>
<keyword evidence="3" id="KW-0378">Hydrolase</keyword>
<feature type="signal peptide" evidence="6">
    <location>
        <begin position="1"/>
        <end position="22"/>
    </location>
</feature>
<evidence type="ECO:0000256" key="3">
    <source>
        <dbReference type="ARBA" id="ARBA00022801"/>
    </source>
</evidence>